<feature type="region of interest" description="Disordered" evidence="6">
    <location>
        <begin position="1"/>
        <end position="91"/>
    </location>
</feature>
<evidence type="ECO:0000256" key="1">
    <source>
        <dbReference type="ARBA" id="ARBA00004123"/>
    </source>
</evidence>
<reference evidence="7" key="1">
    <citation type="submission" date="2022-07" db="EMBL/GenBank/DDBJ databases">
        <title>Draft genome sequence of Zalerion maritima ATCC 34329, a (micro)plastics degrading marine fungus.</title>
        <authorList>
            <person name="Paco A."/>
            <person name="Goncalves M.F.M."/>
            <person name="Rocha-Santos T.A.P."/>
            <person name="Alves A."/>
        </authorList>
    </citation>
    <scope>NUCLEOTIDE SEQUENCE</scope>
    <source>
        <strain evidence="7">ATCC 34329</strain>
    </source>
</reference>
<feature type="compositionally biased region" description="Low complexity" evidence="6">
    <location>
        <begin position="123"/>
        <end position="133"/>
    </location>
</feature>
<feature type="region of interest" description="Disordered" evidence="6">
    <location>
        <begin position="105"/>
        <end position="175"/>
    </location>
</feature>
<name>A0AAD5RPP2_9PEZI</name>
<keyword evidence="4" id="KW-0804">Transcription</keyword>
<feature type="compositionally biased region" description="Low complexity" evidence="6">
    <location>
        <begin position="143"/>
        <end position="155"/>
    </location>
</feature>
<dbReference type="Proteomes" id="UP001201980">
    <property type="component" value="Unassembled WGS sequence"/>
</dbReference>
<dbReference type="AlphaFoldDB" id="A0AAD5RPP2"/>
<comment type="caution">
    <text evidence="7">The sequence shown here is derived from an EMBL/GenBank/DDBJ whole genome shotgun (WGS) entry which is preliminary data.</text>
</comment>
<dbReference type="GO" id="GO:0006357">
    <property type="term" value="P:regulation of transcription by RNA polymerase II"/>
    <property type="evidence" value="ECO:0007669"/>
    <property type="project" value="InterPro"/>
</dbReference>
<evidence type="ECO:0000256" key="6">
    <source>
        <dbReference type="SAM" id="MobiDB-lite"/>
    </source>
</evidence>
<keyword evidence="3" id="KW-0805">Transcription regulation</keyword>
<dbReference type="GO" id="GO:0003712">
    <property type="term" value="F:transcription coregulator activity"/>
    <property type="evidence" value="ECO:0007669"/>
    <property type="project" value="InterPro"/>
</dbReference>
<keyword evidence="8" id="KW-1185">Reference proteome</keyword>
<evidence type="ECO:0000256" key="2">
    <source>
        <dbReference type="ARBA" id="ARBA00005942"/>
    </source>
</evidence>
<sequence>MASKVLQHIAASTGGNANQLTSPAASESNDLMAGGSSSGNAGNSHDGKTPNAGSQNVSSPSNTPKQAPSVRNLRPALRPEGTPPRLVGRVQWSPQLVEVCEYHARNEDSADETTPLITPPARPSESSSSPSKNSNKRQGFPHGSAAASGAVGPSSEYPKMSPRAQKHKSAKGRKAMEALETKNEKDMNEAGQNILNTSIANKHTTSHIPTATKTEKLTRSSSPSIFESFSHNLKMFMGKKPQPHAEDPASLTSGSDILDIEQRAVAGLLSCFRDMVMIQTEPISDRATIEHAAVNSLKMESKTQEMIKHAEDLLKLTRRIRELWIIGPLRPADGITGEPEMSDEDRKLMQDVEAYEKLTNNLAEQKYANLVSSLGGGSYQVVEKLDEVPGEASGSGDK</sequence>
<evidence type="ECO:0000313" key="8">
    <source>
        <dbReference type="Proteomes" id="UP001201980"/>
    </source>
</evidence>
<organism evidence="7 8">
    <name type="scientific">Zalerion maritima</name>
    <dbReference type="NCBI Taxonomy" id="339359"/>
    <lineage>
        <taxon>Eukaryota</taxon>
        <taxon>Fungi</taxon>
        <taxon>Dikarya</taxon>
        <taxon>Ascomycota</taxon>
        <taxon>Pezizomycotina</taxon>
        <taxon>Sordariomycetes</taxon>
        <taxon>Lulworthiomycetidae</taxon>
        <taxon>Lulworthiales</taxon>
        <taxon>Lulworthiaceae</taxon>
        <taxon>Zalerion</taxon>
    </lineage>
</organism>
<keyword evidence="5" id="KW-0539">Nucleus</keyword>
<protein>
    <submittedName>
        <fullName evidence="7">Uncharacterized protein</fullName>
    </submittedName>
</protein>
<feature type="compositionally biased region" description="Polar residues" evidence="6">
    <location>
        <begin position="51"/>
        <end position="66"/>
    </location>
</feature>
<evidence type="ECO:0000313" key="7">
    <source>
        <dbReference type="EMBL" id="KAJ2899822.1"/>
    </source>
</evidence>
<feature type="compositionally biased region" description="Polar residues" evidence="6">
    <location>
        <begin position="13"/>
        <end position="29"/>
    </location>
</feature>
<feature type="compositionally biased region" description="Low complexity" evidence="6">
    <location>
        <begin position="33"/>
        <end position="44"/>
    </location>
</feature>
<feature type="compositionally biased region" description="Basic residues" evidence="6">
    <location>
        <begin position="164"/>
        <end position="173"/>
    </location>
</feature>
<accession>A0AAD5RPP2</accession>
<evidence type="ECO:0000256" key="3">
    <source>
        <dbReference type="ARBA" id="ARBA00023015"/>
    </source>
</evidence>
<dbReference type="GO" id="GO:0016592">
    <property type="term" value="C:mediator complex"/>
    <property type="evidence" value="ECO:0007669"/>
    <property type="project" value="InterPro"/>
</dbReference>
<dbReference type="InterPro" id="IPR009332">
    <property type="entry name" value="Med22"/>
</dbReference>
<evidence type="ECO:0000256" key="5">
    <source>
        <dbReference type="ARBA" id="ARBA00023242"/>
    </source>
</evidence>
<evidence type="ECO:0000256" key="4">
    <source>
        <dbReference type="ARBA" id="ARBA00023163"/>
    </source>
</evidence>
<proteinExistence type="inferred from homology"/>
<dbReference type="Gene3D" id="6.10.280.160">
    <property type="entry name" value="Mediator of RNA polymerase II transcription subunit 22"/>
    <property type="match status" value="1"/>
</dbReference>
<dbReference type="EMBL" id="JAKWBI020000187">
    <property type="protein sequence ID" value="KAJ2899822.1"/>
    <property type="molecule type" value="Genomic_DNA"/>
</dbReference>
<comment type="subcellular location">
    <subcellularLocation>
        <location evidence="1">Nucleus</location>
    </subcellularLocation>
</comment>
<dbReference type="Pfam" id="PF06179">
    <property type="entry name" value="Med22"/>
    <property type="match status" value="1"/>
</dbReference>
<gene>
    <name evidence="7" type="ORF">MKZ38_002764</name>
</gene>
<comment type="similarity">
    <text evidence="2">Belongs to the Mediator complex subunit 22 family.</text>
</comment>